<dbReference type="GO" id="GO:0003844">
    <property type="term" value="F:1,4-alpha-glucan branching enzyme activity"/>
    <property type="evidence" value="ECO:0007669"/>
    <property type="project" value="InterPro"/>
</dbReference>
<accession>A0A537JU12</accession>
<dbReference type="GO" id="GO:0030979">
    <property type="term" value="P:alpha-glucan biosynthetic process"/>
    <property type="evidence" value="ECO:0007669"/>
    <property type="project" value="InterPro"/>
</dbReference>
<evidence type="ECO:0000259" key="7">
    <source>
        <dbReference type="Pfam" id="PF03065"/>
    </source>
</evidence>
<dbReference type="Proteomes" id="UP000318509">
    <property type="component" value="Unassembled WGS sequence"/>
</dbReference>
<dbReference type="EMBL" id="VBAK01000168">
    <property type="protein sequence ID" value="TMI87033.1"/>
    <property type="molecule type" value="Genomic_DNA"/>
</dbReference>
<feature type="compositionally biased region" description="Polar residues" evidence="6">
    <location>
        <begin position="1"/>
        <end position="15"/>
    </location>
</feature>
<dbReference type="SUPFAM" id="SSF88713">
    <property type="entry name" value="Glycoside hydrolase/deacetylase"/>
    <property type="match status" value="1"/>
</dbReference>
<organism evidence="9 10">
    <name type="scientific">Candidatus Segetimicrobium genomatis</name>
    <dbReference type="NCBI Taxonomy" id="2569760"/>
    <lineage>
        <taxon>Bacteria</taxon>
        <taxon>Bacillati</taxon>
        <taxon>Candidatus Sysuimicrobiota</taxon>
        <taxon>Candidatus Sysuimicrobiia</taxon>
        <taxon>Candidatus Sysuimicrobiales</taxon>
        <taxon>Candidatus Segetimicrobiaceae</taxon>
        <taxon>Candidatus Segetimicrobium</taxon>
    </lineage>
</organism>
<proteinExistence type="inferred from homology"/>
<dbReference type="Gene3D" id="1.20.1430.10">
    <property type="entry name" value="Families 57/38 glycoside transferase, middle domain"/>
    <property type="match status" value="1"/>
</dbReference>
<feature type="binding site" evidence="4">
    <location>
        <position position="543"/>
    </location>
    <ligand>
        <name>substrate</name>
    </ligand>
</feature>
<feature type="active site" description="Nucleophile" evidence="3">
    <location>
        <position position="236"/>
    </location>
</feature>
<evidence type="ECO:0000256" key="4">
    <source>
        <dbReference type="PIRSR" id="PIRSR640042-2"/>
    </source>
</evidence>
<evidence type="ECO:0000256" key="6">
    <source>
        <dbReference type="SAM" id="MobiDB-lite"/>
    </source>
</evidence>
<comment type="caution">
    <text evidence="9">The sequence shown here is derived from an EMBL/GenBank/DDBJ whole genome shotgun (WGS) entry which is preliminary data.</text>
</comment>
<feature type="binding site" evidence="4">
    <location>
        <position position="337"/>
    </location>
    <ligand>
        <name>substrate</name>
    </ligand>
</feature>
<feature type="region of interest" description="Disordered" evidence="6">
    <location>
        <begin position="1"/>
        <end position="39"/>
    </location>
</feature>
<dbReference type="PANTHER" id="PTHR41695:SF1">
    <property type="entry name" value="1,4-ALPHA-GLUCAN BRANCHING ENZYME TK1436"/>
    <property type="match status" value="1"/>
</dbReference>
<dbReference type="Pfam" id="PF03065">
    <property type="entry name" value="Glyco_hydro_57"/>
    <property type="match status" value="1"/>
</dbReference>
<reference evidence="9 10" key="1">
    <citation type="journal article" date="2019" name="Nat. Microbiol.">
        <title>Mediterranean grassland soil C-N compound turnover is dependent on rainfall and depth, and is mediated by genomically divergent microorganisms.</title>
        <authorList>
            <person name="Diamond S."/>
            <person name="Andeer P.F."/>
            <person name="Li Z."/>
            <person name="Crits-Christoph A."/>
            <person name="Burstein D."/>
            <person name="Anantharaman K."/>
            <person name="Lane K.R."/>
            <person name="Thomas B.C."/>
            <person name="Pan C."/>
            <person name="Northen T.R."/>
            <person name="Banfield J.F."/>
        </authorList>
    </citation>
    <scope>NUCLEOTIDE SEQUENCE [LARGE SCALE GENOMIC DNA]</scope>
    <source>
        <strain evidence="9">NP_3</strain>
    </source>
</reference>
<evidence type="ECO:0000313" key="10">
    <source>
        <dbReference type="Proteomes" id="UP000318509"/>
    </source>
</evidence>
<feature type="binding site" evidence="4">
    <location>
        <position position="354"/>
    </location>
    <ligand>
        <name>substrate</name>
    </ligand>
</feature>
<evidence type="ECO:0000256" key="1">
    <source>
        <dbReference type="ARBA" id="ARBA00006821"/>
    </source>
</evidence>
<dbReference type="PANTHER" id="PTHR41695">
    <property type="entry name" value="1,4-ALPHA-GLUCAN BRANCHING ENZYME RV3031-RELATED"/>
    <property type="match status" value="1"/>
</dbReference>
<evidence type="ECO:0000256" key="2">
    <source>
        <dbReference type="ARBA" id="ARBA00023277"/>
    </source>
</evidence>
<dbReference type="InterPro" id="IPR037090">
    <property type="entry name" value="57_glycoside_trans_central"/>
</dbReference>
<evidence type="ECO:0000259" key="8">
    <source>
        <dbReference type="Pfam" id="PF09210"/>
    </source>
</evidence>
<evidence type="ECO:0000313" key="9">
    <source>
        <dbReference type="EMBL" id="TMI87033.1"/>
    </source>
</evidence>
<dbReference type="SUPFAM" id="SSF88688">
    <property type="entry name" value="Families 57/38 glycoside transferase middle domain"/>
    <property type="match status" value="1"/>
</dbReference>
<dbReference type="InterPro" id="IPR015293">
    <property type="entry name" value="BE_C"/>
</dbReference>
<evidence type="ECO:0000256" key="3">
    <source>
        <dbReference type="PIRSR" id="PIRSR640042-1"/>
    </source>
</evidence>
<sequence length="619" mass="70844">MSTTPRRTSGATSSRLWPAAASFRRSGPRRRRPRDPSALRYNRTVTQPVGHLIVTLHTHLPFVLNHGRWPFGSDWLSEATVECYLPLLRTLTRLADDEDITPTVTINLSPILCEQMANAGFQEEVQGFLQQRLEACRENRRHFADTGEAQMIALCDYWQKFYEDTRAQFESLDGNLLGAFRRLADRDAIELITCAATHGYLPLLSRDESLDLQVRVAVATHARHFGRPPRGIWLPECAYRPRYEWTPPVGPKSGKVRYRRRGVEEFLADHGVAYFFTDTHLVRGGRGVSAYREYFPSLRTVLGPEPHNFYRRGERSPYTTYRVASRGGAGQAAAFVRDPETTLQVWSRDIGYPGDEWYLDFHKTHFPGGLRFWRVTHPKSDLADKQVYVPERALERTRAHAEHYAGMVRAILSRSAKENGTPGVLCSPFDTELFGHWWYEGPRWLAQVFARLAPEEVAPITAGRYLDAHPPRESITLLEGSWGEGGDHRVWMNKDTEWTWEKIYQAEDDFWTFVAAGGWRRAPLLRRIVEQMGRALLLAEASDWQFLITTWSARNYAETRFTEHTADLTRLLDLARRVAGGGAPSWEDEEYLKTKEAQDFCFPDLAGHLEAAAQRTHPG</sequence>
<name>A0A537JU12_9BACT</name>
<protein>
    <submittedName>
        <fullName evidence="9">DUF1957 domain-containing protein</fullName>
    </submittedName>
</protein>
<keyword evidence="2 5" id="KW-0119">Carbohydrate metabolism</keyword>
<dbReference type="InterPro" id="IPR011330">
    <property type="entry name" value="Glyco_hydro/deAcase_b/a-brl"/>
</dbReference>
<dbReference type="Pfam" id="PF09210">
    <property type="entry name" value="BE_C"/>
    <property type="match status" value="1"/>
</dbReference>
<feature type="active site" description="Proton donor" evidence="3">
    <location>
        <position position="430"/>
    </location>
</feature>
<dbReference type="InterPro" id="IPR004300">
    <property type="entry name" value="Glyco_hydro_57_N"/>
</dbReference>
<dbReference type="Gene3D" id="3.20.110.10">
    <property type="entry name" value="Glycoside hydrolase 38, N terminal domain"/>
    <property type="match status" value="1"/>
</dbReference>
<evidence type="ECO:0000256" key="5">
    <source>
        <dbReference type="RuleBase" id="RU361196"/>
    </source>
</evidence>
<gene>
    <name evidence="9" type="ORF">E6H00_16755</name>
</gene>
<dbReference type="InterPro" id="IPR040042">
    <property type="entry name" value="Branching_enz_MT3115-like"/>
</dbReference>
<feature type="binding site" evidence="4">
    <location>
        <position position="482"/>
    </location>
    <ligand>
        <name>substrate</name>
    </ligand>
</feature>
<dbReference type="InterPro" id="IPR027291">
    <property type="entry name" value="Glyco_hydro_38_N_sf"/>
</dbReference>
<feature type="domain" description="Glycoside hydrolase family 57 N-terminal" evidence="7">
    <location>
        <begin position="55"/>
        <end position="360"/>
    </location>
</feature>
<comment type="similarity">
    <text evidence="1 5">Belongs to the glycosyl hydrolase 57 family.</text>
</comment>
<dbReference type="GO" id="GO:0005576">
    <property type="term" value="C:extracellular region"/>
    <property type="evidence" value="ECO:0007669"/>
    <property type="project" value="TreeGrafter"/>
</dbReference>
<dbReference type="AlphaFoldDB" id="A0A537JU12"/>
<feature type="domain" description="1,4-alpha-glucan branching enzyme C-terminal" evidence="8">
    <location>
        <begin position="503"/>
        <end position="605"/>
    </location>
</feature>
<dbReference type="InterPro" id="IPR028995">
    <property type="entry name" value="Glyco_hydro_57/38_cen_sf"/>
</dbReference>